<dbReference type="CDD" id="cd08566">
    <property type="entry name" value="GDPD_AtGDE_like"/>
    <property type="match status" value="1"/>
</dbReference>
<dbReference type="SUPFAM" id="SSF51695">
    <property type="entry name" value="PLC-like phosphodiesterases"/>
    <property type="match status" value="1"/>
</dbReference>
<dbReference type="RefSeq" id="WP_275569224.1">
    <property type="nucleotide sequence ID" value="NZ_JARGYC010000075.1"/>
</dbReference>
<dbReference type="InterPro" id="IPR030395">
    <property type="entry name" value="GP_PDE_dom"/>
</dbReference>
<accession>A0AAE3TBY9</accession>
<name>A0AAE3TBY9_9RHOB</name>
<proteinExistence type="predicted"/>
<organism evidence="2 3">
    <name type="scientific">Psychromarinibacter sediminicola</name>
    <dbReference type="NCBI Taxonomy" id="3033385"/>
    <lineage>
        <taxon>Bacteria</taxon>
        <taxon>Pseudomonadati</taxon>
        <taxon>Pseudomonadota</taxon>
        <taxon>Alphaproteobacteria</taxon>
        <taxon>Rhodobacterales</taxon>
        <taxon>Paracoccaceae</taxon>
        <taxon>Psychromarinibacter</taxon>
    </lineage>
</organism>
<dbReference type="Proteomes" id="UP001220964">
    <property type="component" value="Unassembled WGS sequence"/>
</dbReference>
<dbReference type="Gene3D" id="3.20.20.190">
    <property type="entry name" value="Phosphatidylinositol (PI) phosphodiesterase"/>
    <property type="match status" value="1"/>
</dbReference>
<dbReference type="GO" id="GO:0006629">
    <property type="term" value="P:lipid metabolic process"/>
    <property type="evidence" value="ECO:0007669"/>
    <property type="project" value="InterPro"/>
</dbReference>
<keyword evidence="3" id="KW-1185">Reference proteome</keyword>
<dbReference type="GO" id="GO:0008081">
    <property type="term" value="F:phosphoric diester hydrolase activity"/>
    <property type="evidence" value="ECO:0007669"/>
    <property type="project" value="InterPro"/>
</dbReference>
<evidence type="ECO:0000313" key="3">
    <source>
        <dbReference type="Proteomes" id="UP001220964"/>
    </source>
</evidence>
<dbReference type="PANTHER" id="PTHR46211">
    <property type="entry name" value="GLYCEROPHOSPHORYL DIESTER PHOSPHODIESTERASE"/>
    <property type="match status" value="1"/>
</dbReference>
<dbReference type="Pfam" id="PF03009">
    <property type="entry name" value="GDPD"/>
    <property type="match status" value="1"/>
</dbReference>
<evidence type="ECO:0000313" key="2">
    <source>
        <dbReference type="EMBL" id="MDF0603100.1"/>
    </source>
</evidence>
<dbReference type="InterPro" id="IPR017946">
    <property type="entry name" value="PLC-like_Pdiesterase_TIM-brl"/>
</dbReference>
<protein>
    <submittedName>
        <fullName evidence="2">Glycerophosphodiester phosphodiesterase family protein</fullName>
    </submittedName>
</protein>
<dbReference type="EMBL" id="JARGYC010000075">
    <property type="protein sequence ID" value="MDF0603100.1"/>
    <property type="molecule type" value="Genomic_DNA"/>
</dbReference>
<reference evidence="2" key="1">
    <citation type="submission" date="2023-03" db="EMBL/GenBank/DDBJ databases">
        <title>Multiphase analysis and comparison of six strains from genera Psychromarinibacter, Lutimaribacter, and Maritimibacter, including a novel species: Psychromarinibacter sediminicola sp. nov.</title>
        <authorList>
            <person name="Wang Y.-H."/>
            <person name="Ye M.-Q."/>
            <person name="Du Z.-J."/>
        </authorList>
    </citation>
    <scope>NUCLEOTIDE SEQUENCE</scope>
    <source>
        <strain evidence="2">C21-152</strain>
    </source>
</reference>
<dbReference type="PROSITE" id="PS51704">
    <property type="entry name" value="GP_PDE"/>
    <property type="match status" value="1"/>
</dbReference>
<gene>
    <name evidence="2" type="ORF">P1J78_20330</name>
</gene>
<sequence length="235" mass="25757">MKTRIVCHRGACRHAPENTVAAGRAAARLGGDIVELDVRQSRDGVLYVLHDATLERTTDGHGPIAETHSATLDRLDAGGWYGADFAGEPLPRLDAFFAALTDQVDFYVEVKAADVEAVAGTIARAGLRERCFTYSENPAIRAALAEAAPWLKRMVNWRDLTELTEARATGAAILEFHAPDLRASRLEAARKLGLEIMVHTPHLDLPVFRTAMELGLEYLNIDHPEIAARIRRDAA</sequence>
<dbReference type="PANTHER" id="PTHR46211:SF1">
    <property type="entry name" value="GLYCEROPHOSPHODIESTER PHOSPHODIESTERASE, CYTOPLASMIC"/>
    <property type="match status" value="1"/>
</dbReference>
<dbReference type="AlphaFoldDB" id="A0AAE3TBY9"/>
<comment type="caution">
    <text evidence="2">The sequence shown here is derived from an EMBL/GenBank/DDBJ whole genome shotgun (WGS) entry which is preliminary data.</text>
</comment>
<evidence type="ECO:0000259" key="1">
    <source>
        <dbReference type="PROSITE" id="PS51704"/>
    </source>
</evidence>
<feature type="domain" description="GP-PDE" evidence="1">
    <location>
        <begin position="3"/>
        <end position="231"/>
    </location>
</feature>